<keyword evidence="7" id="KW-1133">Transmembrane helix</keyword>
<evidence type="ECO:0000313" key="11">
    <source>
        <dbReference type="Proteomes" id="UP000823614"/>
    </source>
</evidence>
<dbReference type="Proteomes" id="UP000823614">
    <property type="component" value="Unassembled WGS sequence"/>
</dbReference>
<name>A0A9D9E5S1_9LACO</name>
<protein>
    <submittedName>
        <fullName evidence="10">LPXTG cell wall anchor domain-containing protein</fullName>
    </submittedName>
</protein>
<evidence type="ECO:0000256" key="2">
    <source>
        <dbReference type="ARBA" id="ARBA00022512"/>
    </source>
</evidence>
<dbReference type="GO" id="GO:0007155">
    <property type="term" value="P:cell adhesion"/>
    <property type="evidence" value="ECO:0007669"/>
    <property type="project" value="InterPro"/>
</dbReference>
<dbReference type="InterPro" id="IPR008966">
    <property type="entry name" value="Adhesion_dom_sf"/>
</dbReference>
<feature type="compositionally biased region" description="Polar residues" evidence="6">
    <location>
        <begin position="607"/>
        <end position="621"/>
    </location>
</feature>
<reference evidence="10" key="2">
    <citation type="journal article" date="2021" name="PeerJ">
        <title>Extensive microbial diversity within the chicken gut microbiome revealed by metagenomics and culture.</title>
        <authorList>
            <person name="Gilroy R."/>
            <person name="Ravi A."/>
            <person name="Getino M."/>
            <person name="Pursley I."/>
            <person name="Horton D.L."/>
            <person name="Alikhan N.F."/>
            <person name="Baker D."/>
            <person name="Gharbi K."/>
            <person name="Hall N."/>
            <person name="Watson M."/>
            <person name="Adriaenssens E.M."/>
            <person name="Foster-Nyarko E."/>
            <person name="Jarju S."/>
            <person name="Secka A."/>
            <person name="Antonio M."/>
            <person name="Oren A."/>
            <person name="Chaudhuri R.R."/>
            <person name="La Ragione R."/>
            <person name="Hildebrand F."/>
            <person name="Pallen M.J."/>
        </authorList>
    </citation>
    <scope>NUCLEOTIDE SEQUENCE</scope>
    <source>
        <strain evidence="10">C6-149</strain>
    </source>
</reference>
<dbReference type="SUPFAM" id="SSF49401">
    <property type="entry name" value="Bacterial adhesins"/>
    <property type="match status" value="1"/>
</dbReference>
<feature type="chain" id="PRO_5039682970" evidence="8">
    <location>
        <begin position="36"/>
        <end position="668"/>
    </location>
</feature>
<dbReference type="PROSITE" id="PS50847">
    <property type="entry name" value="GRAM_POS_ANCHORING"/>
    <property type="match status" value="1"/>
</dbReference>
<gene>
    <name evidence="10" type="ORF">IAA89_01330</name>
</gene>
<keyword evidence="5" id="KW-0572">Peptidoglycan-anchor</keyword>
<comment type="subcellular location">
    <subcellularLocation>
        <location evidence="1">Secreted</location>
        <location evidence="1">Cell wall</location>
    </subcellularLocation>
</comment>
<dbReference type="PROSITE" id="PS51257">
    <property type="entry name" value="PROKAR_LIPOPROTEIN"/>
    <property type="match status" value="1"/>
</dbReference>
<evidence type="ECO:0000256" key="1">
    <source>
        <dbReference type="ARBA" id="ARBA00004191"/>
    </source>
</evidence>
<dbReference type="Gene3D" id="2.60.40.10">
    <property type="entry name" value="Immunoglobulins"/>
    <property type="match status" value="1"/>
</dbReference>
<dbReference type="SUPFAM" id="SSF49478">
    <property type="entry name" value="Cna protein B-type domain"/>
    <property type="match status" value="1"/>
</dbReference>
<dbReference type="InterPro" id="IPR019931">
    <property type="entry name" value="LPXTG_anchor"/>
</dbReference>
<dbReference type="Pfam" id="PF00746">
    <property type="entry name" value="Gram_pos_anchor"/>
    <property type="match status" value="1"/>
</dbReference>
<evidence type="ECO:0000313" key="10">
    <source>
        <dbReference type="EMBL" id="MBO8441082.1"/>
    </source>
</evidence>
<evidence type="ECO:0000256" key="4">
    <source>
        <dbReference type="ARBA" id="ARBA00022729"/>
    </source>
</evidence>
<keyword evidence="3" id="KW-0964">Secreted</keyword>
<feature type="domain" description="Gram-positive cocci surface proteins LPxTG" evidence="9">
    <location>
        <begin position="635"/>
        <end position="668"/>
    </location>
</feature>
<dbReference type="Gene3D" id="2.60.40.740">
    <property type="match status" value="1"/>
</dbReference>
<dbReference type="NCBIfam" id="TIGR01167">
    <property type="entry name" value="LPXTG_anchor"/>
    <property type="match status" value="1"/>
</dbReference>
<dbReference type="InterPro" id="IPR013783">
    <property type="entry name" value="Ig-like_fold"/>
</dbReference>
<feature type="signal peptide" evidence="8">
    <location>
        <begin position="1"/>
        <end position="35"/>
    </location>
</feature>
<keyword evidence="4 8" id="KW-0732">Signal</keyword>
<evidence type="ECO:0000259" key="9">
    <source>
        <dbReference type="PROSITE" id="PS50847"/>
    </source>
</evidence>
<comment type="caution">
    <text evidence="10">The sequence shown here is derived from an EMBL/GenBank/DDBJ whole genome shotgun (WGS) entry which is preliminary data.</text>
</comment>
<evidence type="ECO:0000256" key="7">
    <source>
        <dbReference type="SAM" id="Phobius"/>
    </source>
</evidence>
<reference evidence="10" key="1">
    <citation type="submission" date="2020-10" db="EMBL/GenBank/DDBJ databases">
        <authorList>
            <person name="Gilroy R."/>
        </authorList>
    </citation>
    <scope>NUCLEOTIDE SEQUENCE</scope>
    <source>
        <strain evidence="10">C6-149</strain>
    </source>
</reference>
<feature type="region of interest" description="Disordered" evidence="6">
    <location>
        <begin position="472"/>
        <end position="621"/>
    </location>
</feature>
<keyword evidence="2" id="KW-0134">Cell wall</keyword>
<accession>A0A9D9E5S1</accession>
<evidence type="ECO:0000256" key="6">
    <source>
        <dbReference type="SAM" id="MobiDB-lite"/>
    </source>
</evidence>
<dbReference type="Pfam" id="PF17802">
    <property type="entry name" value="SpaA"/>
    <property type="match status" value="1"/>
</dbReference>
<dbReference type="AlphaFoldDB" id="A0A9D9E5S1"/>
<keyword evidence="7" id="KW-0812">Transmembrane</keyword>
<feature type="transmembrane region" description="Helical" evidence="7">
    <location>
        <begin position="645"/>
        <end position="662"/>
    </location>
</feature>
<dbReference type="InterPro" id="IPR041033">
    <property type="entry name" value="SpaA_PFL_dom_1"/>
</dbReference>
<dbReference type="Gene3D" id="2.60.40.1280">
    <property type="match status" value="1"/>
</dbReference>
<keyword evidence="7" id="KW-0472">Membrane</keyword>
<dbReference type="InterPro" id="IPR011252">
    <property type="entry name" value="Fibrogen-bd_dom1"/>
</dbReference>
<dbReference type="EMBL" id="JADIMP010000024">
    <property type="protein sequence ID" value="MBO8441082.1"/>
    <property type="molecule type" value="Genomic_DNA"/>
</dbReference>
<evidence type="ECO:0000256" key="3">
    <source>
        <dbReference type="ARBA" id="ARBA00022525"/>
    </source>
</evidence>
<organism evidence="10 11">
    <name type="scientific">Candidatus Gallilactobacillus intestinavium</name>
    <dbReference type="NCBI Taxonomy" id="2840838"/>
    <lineage>
        <taxon>Bacteria</taxon>
        <taxon>Bacillati</taxon>
        <taxon>Bacillota</taxon>
        <taxon>Bacilli</taxon>
        <taxon>Lactobacillales</taxon>
        <taxon>Lactobacillaceae</taxon>
        <taxon>Lactobacillaceae incertae sedis</taxon>
        <taxon>Candidatus Gallilactobacillus</taxon>
    </lineage>
</organism>
<proteinExistence type="predicted"/>
<feature type="compositionally biased region" description="Low complexity" evidence="6">
    <location>
        <begin position="477"/>
        <end position="606"/>
    </location>
</feature>
<evidence type="ECO:0000256" key="8">
    <source>
        <dbReference type="SAM" id="SignalP"/>
    </source>
</evidence>
<evidence type="ECO:0000256" key="5">
    <source>
        <dbReference type="ARBA" id="ARBA00023088"/>
    </source>
</evidence>
<sequence>MAKTKKVLLSLMMTIAACLAILIPFYHSSSLNASADDISSSEIDSITTNLGSATVGSTVHFTMTMGNSKQVVHTGDTVHVDFPSSSATAAGITGVPSQIPVVFHNPSDAGDPLNGKTIGEAHITSTGVTVTFNSEINGRTIDYAYVKFDGTVTAQKGTTPTHVNNHWPGAKVPTPSIHVGQKIPATNPSGGIDVPGGTPNITEPTGQVEKMGNIDSKTGNVDWQVHGVLGQPGTTTVSDTAQEGQTFVPGSFKVTYFILYDDGYWGTNKAQYTQSNYPSSIGTVNTTSNGFTMTVNDYNAAAALMGYDQSGDQEKSYKVYYTITYQTKLPASDSQVKQWTNDAKQTNPDNTSGGSATGVVVNHYAAEAEGTQPKNGVELRKVTTQDGKEIGLAGAQFTLTGNGVSKTVTSTSDGTVEFSGLKPGTYHVSETQAPTGYYLNNETITATIAQDGTTTLTEGGKPVSGIAVINDASKNQSSSSSETSSSSSSSSASSSSVSSSKVSSSSTISTSSSSVISSSSSSSTPIISSSSTSSKPIISSSSTSSLQPSSSTSIISSSSSIVPSMSSASSSSIVPSMSSSIPSMVSSSTPQVPQPVVTPQTTVPVSNQNNLPKPSANNNQGASMNMNAGKYGRELPLTGETVHDGLTILGIIVLVGCSALMLNRRKNK</sequence>